<dbReference type="Pfam" id="PF00512">
    <property type="entry name" value="HisKA"/>
    <property type="match status" value="1"/>
</dbReference>
<dbReference type="SUPFAM" id="SSF55874">
    <property type="entry name" value="ATPase domain of HSP90 chaperone/DNA topoisomerase II/histidine kinase"/>
    <property type="match status" value="1"/>
</dbReference>
<feature type="transmembrane region" description="Helical" evidence="13">
    <location>
        <begin position="262"/>
        <end position="282"/>
    </location>
</feature>
<feature type="domain" description="Histidine kinase" evidence="14">
    <location>
        <begin position="433"/>
        <end position="640"/>
    </location>
</feature>
<dbReference type="PRINTS" id="PR00344">
    <property type="entry name" value="BCTRLSENSOR"/>
</dbReference>
<dbReference type="InterPro" id="IPR029151">
    <property type="entry name" value="Sensor-like_sf"/>
</dbReference>
<dbReference type="Gene3D" id="1.10.287.130">
    <property type="match status" value="1"/>
</dbReference>
<feature type="transmembrane region" description="Helical" evidence="13">
    <location>
        <begin position="59"/>
        <end position="80"/>
    </location>
</feature>
<dbReference type="InterPro" id="IPR003661">
    <property type="entry name" value="HisK_dim/P_dom"/>
</dbReference>
<dbReference type="GO" id="GO:0005524">
    <property type="term" value="F:ATP binding"/>
    <property type="evidence" value="ECO:0007669"/>
    <property type="project" value="UniProtKB-KW"/>
</dbReference>
<evidence type="ECO:0000256" key="9">
    <source>
        <dbReference type="ARBA" id="ARBA00022777"/>
    </source>
</evidence>
<evidence type="ECO:0000256" key="8">
    <source>
        <dbReference type="ARBA" id="ARBA00022741"/>
    </source>
</evidence>
<evidence type="ECO:0000256" key="10">
    <source>
        <dbReference type="ARBA" id="ARBA00022840"/>
    </source>
</evidence>
<evidence type="ECO:0000256" key="6">
    <source>
        <dbReference type="ARBA" id="ARBA00022679"/>
    </source>
</evidence>
<dbReference type="PROSITE" id="PS50109">
    <property type="entry name" value="HIS_KIN"/>
    <property type="match status" value="1"/>
</dbReference>
<evidence type="ECO:0000259" key="14">
    <source>
        <dbReference type="PROSITE" id="PS50109"/>
    </source>
</evidence>
<dbReference type="GO" id="GO:0000155">
    <property type="term" value="F:phosphorelay sensor kinase activity"/>
    <property type="evidence" value="ECO:0007669"/>
    <property type="project" value="InterPro"/>
</dbReference>
<keyword evidence="4" id="KW-1003">Cell membrane</keyword>
<dbReference type="Gene3D" id="3.30.565.10">
    <property type="entry name" value="Histidine kinase-like ATPase, C-terminal domain"/>
    <property type="match status" value="1"/>
</dbReference>
<accession>A0A562S2L8</accession>
<protein>
    <recommendedName>
        <fullName evidence="3">histidine kinase</fullName>
        <ecNumber evidence="3">2.7.13.3</ecNumber>
    </recommendedName>
</protein>
<gene>
    <name evidence="15" type="ORF">LZ24_00692</name>
</gene>
<dbReference type="Pfam" id="PF02518">
    <property type="entry name" value="HATPase_c"/>
    <property type="match status" value="1"/>
</dbReference>
<keyword evidence="9 15" id="KW-0418">Kinase</keyword>
<evidence type="ECO:0000256" key="5">
    <source>
        <dbReference type="ARBA" id="ARBA00022553"/>
    </source>
</evidence>
<evidence type="ECO:0000256" key="11">
    <source>
        <dbReference type="ARBA" id="ARBA00022989"/>
    </source>
</evidence>
<keyword evidence="16" id="KW-1185">Reference proteome</keyword>
<sequence length="651" mass="72690">MVILYPNTHKNTVFPVFYHGLIFAANRKAAERKPKTDGIEIFMSKEMLSGRFWASLPPWVVAGASLVLFPLVGFATFNTIQSQKESAYRLLLEKGAALIRAFEAGTRTGMATAHWQGFRLQHLLEETARQPDIRYLFVIRENGTIIAHSQPERVGMKIQQALLPPSPQIRSEGIEHPDSTRNILYWRILQNGDNPPVFEVYRPFLPSPDEDSLIQQRLRMLASMDPSLASLSRLNQENLMIFIGLDMHNVERARSSDMWHSLLMSGMMLLVGFAGIVFILLFQSFQLTRTTLSRVRAFSNHLVENMPMGLMAFDDKLMLKTLNPFAEKLLCIDPPRPGTPAKKVLPAPLFDFLASADLSSPLLDGEGFYREIPCTLKEKPLHLEAGLSRISPDTEEEPGGIMLLLRDLSEIDALRKEILRNQRLVTVGKLAAGVAHEIRNPLSSIKGFATLFRQRQGNSPEESGIADIMIQEVDRLNRVVGQLLDFSKPVVLSKRCIRIRDLAEATLQLVSSLAADARQAMENRISEDLLMSLDEDRIRQVFLNLFLNAMDAMKDTGGTLTITDYLLDGKVCIEIRDTGIGIDEHALPHIFDPYFTTRSSGTGLGLAIAHNIMEAHCGKIVVSSIPGQGSTFTLIFSGKDLQDASCHPHRG</sequence>
<evidence type="ECO:0000256" key="2">
    <source>
        <dbReference type="ARBA" id="ARBA00004651"/>
    </source>
</evidence>
<dbReference type="CDD" id="cd18774">
    <property type="entry name" value="PDC2_HK_sensor"/>
    <property type="match status" value="1"/>
</dbReference>
<evidence type="ECO:0000256" key="13">
    <source>
        <dbReference type="SAM" id="Phobius"/>
    </source>
</evidence>
<comment type="caution">
    <text evidence="15">The sequence shown here is derived from an EMBL/GenBank/DDBJ whole genome shotgun (WGS) entry which is preliminary data.</text>
</comment>
<evidence type="ECO:0000313" key="15">
    <source>
        <dbReference type="EMBL" id="TWI75641.1"/>
    </source>
</evidence>
<evidence type="ECO:0000313" key="16">
    <source>
        <dbReference type="Proteomes" id="UP000318307"/>
    </source>
</evidence>
<dbReference type="InterPro" id="IPR005467">
    <property type="entry name" value="His_kinase_dom"/>
</dbReference>
<dbReference type="PANTHER" id="PTHR43065">
    <property type="entry name" value="SENSOR HISTIDINE KINASE"/>
    <property type="match status" value="1"/>
</dbReference>
<dbReference type="SMART" id="SM00388">
    <property type="entry name" value="HisKA"/>
    <property type="match status" value="1"/>
</dbReference>
<dbReference type="EMBL" id="VLLC01000003">
    <property type="protein sequence ID" value="TWI75641.1"/>
    <property type="molecule type" value="Genomic_DNA"/>
</dbReference>
<evidence type="ECO:0000256" key="3">
    <source>
        <dbReference type="ARBA" id="ARBA00012438"/>
    </source>
</evidence>
<dbReference type="SUPFAM" id="SSF103190">
    <property type="entry name" value="Sensory domain-like"/>
    <property type="match status" value="1"/>
</dbReference>
<dbReference type="Proteomes" id="UP000318307">
    <property type="component" value="Unassembled WGS sequence"/>
</dbReference>
<proteinExistence type="predicted"/>
<keyword evidence="10" id="KW-0067">ATP-binding</keyword>
<keyword evidence="11 13" id="KW-1133">Transmembrane helix</keyword>
<keyword evidence="12" id="KW-0902">Two-component regulatory system</keyword>
<dbReference type="SUPFAM" id="SSF47384">
    <property type="entry name" value="Homodimeric domain of signal transducing histidine kinase"/>
    <property type="match status" value="1"/>
</dbReference>
<dbReference type="InterPro" id="IPR036097">
    <property type="entry name" value="HisK_dim/P_sf"/>
</dbReference>
<dbReference type="InterPro" id="IPR003594">
    <property type="entry name" value="HATPase_dom"/>
</dbReference>
<keyword evidence="7 13" id="KW-0812">Transmembrane</keyword>
<reference evidence="15 16" key="1">
    <citation type="submission" date="2019-07" db="EMBL/GenBank/DDBJ databases">
        <title>Genome sequencing of 100 strains of the haloalkaliphilic chemolithoautotrophic sulfur-oxidizing bacterium Thioalkalivibrio.</title>
        <authorList>
            <person name="Muyzer G."/>
        </authorList>
    </citation>
    <scope>NUCLEOTIDE SEQUENCE [LARGE SCALE GENOMIC DNA]</scope>
    <source>
        <strain evidence="15 16">ASO4-4</strain>
    </source>
</reference>
<dbReference type="EC" id="2.7.13.3" evidence="3"/>
<dbReference type="InterPro" id="IPR004358">
    <property type="entry name" value="Sig_transdc_His_kin-like_C"/>
</dbReference>
<dbReference type="PANTHER" id="PTHR43065:SF10">
    <property type="entry name" value="PEROXIDE STRESS-ACTIVATED HISTIDINE KINASE MAK3"/>
    <property type="match status" value="1"/>
</dbReference>
<comment type="subcellular location">
    <subcellularLocation>
        <location evidence="2">Cell membrane</location>
        <topology evidence="2">Multi-pass membrane protein</topology>
    </subcellularLocation>
</comment>
<keyword evidence="13" id="KW-0472">Membrane</keyword>
<keyword evidence="5" id="KW-0597">Phosphoprotein</keyword>
<dbReference type="InterPro" id="IPR036890">
    <property type="entry name" value="HATPase_C_sf"/>
</dbReference>
<dbReference type="SMART" id="SM00387">
    <property type="entry name" value="HATPase_c"/>
    <property type="match status" value="1"/>
</dbReference>
<evidence type="ECO:0000256" key="4">
    <source>
        <dbReference type="ARBA" id="ARBA00022475"/>
    </source>
</evidence>
<organism evidence="15 16">
    <name type="scientific">Desulfobotulus alkaliphilus</name>
    <dbReference type="NCBI Taxonomy" id="622671"/>
    <lineage>
        <taxon>Bacteria</taxon>
        <taxon>Pseudomonadati</taxon>
        <taxon>Thermodesulfobacteriota</taxon>
        <taxon>Desulfobacteria</taxon>
        <taxon>Desulfobacterales</taxon>
        <taxon>Desulfobacteraceae</taxon>
        <taxon>Desulfobotulus</taxon>
    </lineage>
</organism>
<comment type="catalytic activity">
    <reaction evidence="1">
        <text>ATP + protein L-histidine = ADP + protein N-phospho-L-histidine.</text>
        <dbReference type="EC" id="2.7.13.3"/>
    </reaction>
</comment>
<dbReference type="CDD" id="cd00082">
    <property type="entry name" value="HisKA"/>
    <property type="match status" value="1"/>
</dbReference>
<evidence type="ECO:0000256" key="7">
    <source>
        <dbReference type="ARBA" id="ARBA00022692"/>
    </source>
</evidence>
<keyword evidence="6" id="KW-0808">Transferase</keyword>
<dbReference type="GO" id="GO:0005886">
    <property type="term" value="C:plasma membrane"/>
    <property type="evidence" value="ECO:0007669"/>
    <property type="project" value="UniProtKB-SubCell"/>
</dbReference>
<evidence type="ECO:0000256" key="12">
    <source>
        <dbReference type="ARBA" id="ARBA00023012"/>
    </source>
</evidence>
<evidence type="ECO:0000256" key="1">
    <source>
        <dbReference type="ARBA" id="ARBA00000085"/>
    </source>
</evidence>
<keyword evidence="8" id="KW-0547">Nucleotide-binding</keyword>
<name>A0A562S2L8_9BACT</name>
<dbReference type="AlphaFoldDB" id="A0A562S2L8"/>